<dbReference type="RefSeq" id="WP_344640305.1">
    <property type="nucleotide sequence ID" value="NZ_BAAATR010000043.1"/>
</dbReference>
<name>A0ABN3EUR5_9ACTN</name>
<gene>
    <name evidence="1" type="ORF">GCM10010430_66800</name>
</gene>
<sequence length="73" mass="7795">MNADTAQAPSLNLAEGLLRAEFRKSVLADPDRALGLVGRFALAMHAEALAASDSARMAGVDFESRWCGRPGHR</sequence>
<evidence type="ECO:0000313" key="1">
    <source>
        <dbReference type="EMBL" id="GAA2271575.1"/>
    </source>
</evidence>
<dbReference type="Proteomes" id="UP001500305">
    <property type="component" value="Unassembled WGS sequence"/>
</dbReference>
<reference evidence="1 2" key="1">
    <citation type="journal article" date="2019" name="Int. J. Syst. Evol. Microbiol.">
        <title>The Global Catalogue of Microorganisms (GCM) 10K type strain sequencing project: providing services to taxonomists for standard genome sequencing and annotation.</title>
        <authorList>
            <consortium name="The Broad Institute Genomics Platform"/>
            <consortium name="The Broad Institute Genome Sequencing Center for Infectious Disease"/>
            <person name="Wu L."/>
            <person name="Ma J."/>
        </authorList>
    </citation>
    <scope>NUCLEOTIDE SEQUENCE [LARGE SCALE GENOMIC DNA]</scope>
    <source>
        <strain evidence="1 2">JCM 7356</strain>
    </source>
</reference>
<dbReference type="EMBL" id="BAAATR010000043">
    <property type="protein sequence ID" value="GAA2271575.1"/>
    <property type="molecule type" value="Genomic_DNA"/>
</dbReference>
<evidence type="ECO:0000313" key="2">
    <source>
        <dbReference type="Proteomes" id="UP001500305"/>
    </source>
</evidence>
<protein>
    <submittedName>
        <fullName evidence="1">Uncharacterized protein</fullName>
    </submittedName>
</protein>
<accession>A0ABN3EUR5</accession>
<organism evidence="1 2">
    <name type="scientific">Kitasatospora cystarginea</name>
    <dbReference type="NCBI Taxonomy" id="58350"/>
    <lineage>
        <taxon>Bacteria</taxon>
        <taxon>Bacillati</taxon>
        <taxon>Actinomycetota</taxon>
        <taxon>Actinomycetes</taxon>
        <taxon>Kitasatosporales</taxon>
        <taxon>Streptomycetaceae</taxon>
        <taxon>Kitasatospora</taxon>
    </lineage>
</organism>
<comment type="caution">
    <text evidence="1">The sequence shown here is derived from an EMBL/GenBank/DDBJ whole genome shotgun (WGS) entry which is preliminary data.</text>
</comment>
<proteinExistence type="predicted"/>
<keyword evidence="2" id="KW-1185">Reference proteome</keyword>